<dbReference type="Proteomes" id="UP001347796">
    <property type="component" value="Unassembled WGS sequence"/>
</dbReference>
<evidence type="ECO:0000256" key="1">
    <source>
        <dbReference type="SAM" id="SignalP"/>
    </source>
</evidence>
<evidence type="ECO:0000313" key="3">
    <source>
        <dbReference type="Proteomes" id="UP001347796"/>
    </source>
</evidence>
<accession>A0AAN8JHZ4</accession>
<gene>
    <name evidence="2" type="ORF">SNE40_015436</name>
</gene>
<feature type="chain" id="PRO_5042997797" evidence="1">
    <location>
        <begin position="22"/>
        <end position="243"/>
    </location>
</feature>
<comment type="caution">
    <text evidence="2">The sequence shown here is derived from an EMBL/GenBank/DDBJ whole genome shotgun (WGS) entry which is preliminary data.</text>
</comment>
<feature type="signal peptide" evidence="1">
    <location>
        <begin position="1"/>
        <end position="21"/>
    </location>
</feature>
<dbReference type="EMBL" id="JAZGQO010000010">
    <property type="protein sequence ID" value="KAK6177310.1"/>
    <property type="molecule type" value="Genomic_DNA"/>
</dbReference>
<proteinExistence type="predicted"/>
<organism evidence="2 3">
    <name type="scientific">Patella caerulea</name>
    <name type="common">Rayed Mediterranean limpet</name>
    <dbReference type="NCBI Taxonomy" id="87958"/>
    <lineage>
        <taxon>Eukaryota</taxon>
        <taxon>Metazoa</taxon>
        <taxon>Spiralia</taxon>
        <taxon>Lophotrochozoa</taxon>
        <taxon>Mollusca</taxon>
        <taxon>Gastropoda</taxon>
        <taxon>Patellogastropoda</taxon>
        <taxon>Patelloidea</taxon>
        <taxon>Patellidae</taxon>
        <taxon>Patella</taxon>
    </lineage>
</organism>
<reference evidence="2 3" key="1">
    <citation type="submission" date="2024-01" db="EMBL/GenBank/DDBJ databases">
        <title>The genome of the rayed Mediterranean limpet Patella caerulea (Linnaeus, 1758).</title>
        <authorList>
            <person name="Anh-Thu Weber A."/>
            <person name="Halstead-Nussloch G."/>
        </authorList>
    </citation>
    <scope>NUCLEOTIDE SEQUENCE [LARGE SCALE GENOMIC DNA]</scope>
    <source>
        <strain evidence="2">AATW-2023a</strain>
        <tissue evidence="2">Whole specimen</tissue>
    </source>
</reference>
<protein>
    <submittedName>
        <fullName evidence="2">Uncharacterized protein</fullName>
    </submittedName>
</protein>
<keyword evidence="3" id="KW-1185">Reference proteome</keyword>
<name>A0AAN8JHZ4_PATCE</name>
<evidence type="ECO:0000313" key="2">
    <source>
        <dbReference type="EMBL" id="KAK6177310.1"/>
    </source>
</evidence>
<keyword evidence="1" id="KW-0732">Signal</keyword>
<sequence length="243" mass="27687">MRNIASILMLWYVVSIHGATSTPFQLVPDPTDCTKFSIHMLKFKWEVSCDAGKVFSRKISNCVLQNGPYDDCSNRQQNQPSITIRAYEDVFNYCAQCPTCLYPDANNCAGFYNCSKILVPVYSRFRQFEDECVYPALFDADALRCERDYKKVEGNCGGRPLLLYPCDQKRFKCVVAHCRPCEVTYPNCAGKSDGFHEWEDPNISPYFTRCQDGRTIKAERCDPSGNGTPSLFSCPKPMCRCRL</sequence>
<dbReference type="AlphaFoldDB" id="A0AAN8JHZ4"/>